<evidence type="ECO:0000313" key="14">
    <source>
        <dbReference type="EMBL" id="KOX74978.1"/>
    </source>
</evidence>
<dbReference type="Proteomes" id="UP000053105">
    <property type="component" value="Unassembled WGS sequence"/>
</dbReference>
<reference evidence="14 15" key="1">
    <citation type="submission" date="2015-07" db="EMBL/GenBank/DDBJ databases">
        <title>The genome of Melipona quadrifasciata.</title>
        <authorList>
            <person name="Pan H."/>
            <person name="Kapheim K."/>
        </authorList>
    </citation>
    <scope>NUCLEOTIDE SEQUENCE [LARGE SCALE GENOMIC DNA]</scope>
    <source>
        <strain evidence="14">0111107301</strain>
        <tissue evidence="14">Whole body</tissue>
    </source>
</reference>
<dbReference type="Pfam" id="PF01491">
    <property type="entry name" value="Frataxin_Cyay"/>
    <property type="match status" value="1"/>
</dbReference>
<evidence type="ECO:0000256" key="9">
    <source>
        <dbReference type="ARBA" id="ARBA00023004"/>
    </source>
</evidence>
<dbReference type="GO" id="GO:0008199">
    <property type="term" value="F:ferric iron binding"/>
    <property type="evidence" value="ECO:0007669"/>
    <property type="project" value="InterPro"/>
</dbReference>
<evidence type="ECO:0000256" key="1">
    <source>
        <dbReference type="ARBA" id="ARBA00004173"/>
    </source>
</evidence>
<dbReference type="InterPro" id="IPR036524">
    <property type="entry name" value="Frataxin/CyaY_sf"/>
</dbReference>
<proteinExistence type="inferred from homology"/>
<dbReference type="GO" id="GO:0004322">
    <property type="term" value="F:ferroxidase activity"/>
    <property type="evidence" value="ECO:0007669"/>
    <property type="project" value="UniProtKB-EC"/>
</dbReference>
<dbReference type="SMART" id="SM01219">
    <property type="entry name" value="Frataxin_Cyay"/>
    <property type="match status" value="1"/>
</dbReference>
<dbReference type="GO" id="GO:0051537">
    <property type="term" value="F:2 iron, 2 sulfur cluster binding"/>
    <property type="evidence" value="ECO:0007669"/>
    <property type="project" value="TreeGrafter"/>
</dbReference>
<evidence type="ECO:0000256" key="7">
    <source>
        <dbReference type="ARBA" id="ARBA00022946"/>
    </source>
</evidence>
<dbReference type="Gene3D" id="3.30.920.10">
    <property type="entry name" value="Frataxin/CyaY"/>
    <property type="match status" value="1"/>
</dbReference>
<dbReference type="NCBIfam" id="TIGR03421">
    <property type="entry name" value="FeS_CyaY"/>
    <property type="match status" value="1"/>
</dbReference>
<keyword evidence="4" id="KW-0409">Iron storage</keyword>
<comment type="catalytic activity">
    <reaction evidence="13">
        <text>4 Fe(2+) + O2 + 4 H(+) = 4 Fe(3+) + 2 H2O</text>
        <dbReference type="Rhea" id="RHEA:11148"/>
        <dbReference type="ChEBI" id="CHEBI:15377"/>
        <dbReference type="ChEBI" id="CHEBI:15378"/>
        <dbReference type="ChEBI" id="CHEBI:15379"/>
        <dbReference type="ChEBI" id="CHEBI:29033"/>
        <dbReference type="ChEBI" id="CHEBI:29034"/>
        <dbReference type="EC" id="1.16.3.1"/>
    </reaction>
</comment>
<evidence type="ECO:0000256" key="13">
    <source>
        <dbReference type="ARBA" id="ARBA00047990"/>
    </source>
</evidence>
<keyword evidence="6" id="KW-0410">Iron transport</keyword>
<keyword evidence="5" id="KW-0813">Transport</keyword>
<evidence type="ECO:0000256" key="4">
    <source>
        <dbReference type="ARBA" id="ARBA00022434"/>
    </source>
</evidence>
<dbReference type="CDD" id="cd00503">
    <property type="entry name" value="Frataxin"/>
    <property type="match status" value="1"/>
</dbReference>
<dbReference type="GO" id="GO:0006826">
    <property type="term" value="P:iron ion transport"/>
    <property type="evidence" value="ECO:0007669"/>
    <property type="project" value="UniProtKB-KW"/>
</dbReference>
<keyword evidence="7" id="KW-0809">Transit peptide</keyword>
<dbReference type="GO" id="GO:0016226">
    <property type="term" value="P:iron-sulfur cluster assembly"/>
    <property type="evidence" value="ECO:0007669"/>
    <property type="project" value="InterPro"/>
</dbReference>
<dbReference type="GO" id="GO:0008198">
    <property type="term" value="F:ferrous iron binding"/>
    <property type="evidence" value="ECO:0007669"/>
    <property type="project" value="TreeGrafter"/>
</dbReference>
<evidence type="ECO:0000256" key="2">
    <source>
        <dbReference type="ARBA" id="ARBA00008183"/>
    </source>
</evidence>
<evidence type="ECO:0000256" key="12">
    <source>
        <dbReference type="ARBA" id="ARBA00023133"/>
    </source>
</evidence>
<comment type="similarity">
    <text evidence="2">Belongs to the frataxin family.</text>
</comment>
<dbReference type="STRING" id="166423.A0A0N0U5R7"/>
<evidence type="ECO:0000313" key="15">
    <source>
        <dbReference type="Proteomes" id="UP000053105"/>
    </source>
</evidence>
<dbReference type="GO" id="GO:0006879">
    <property type="term" value="P:intracellular iron ion homeostasis"/>
    <property type="evidence" value="ECO:0007669"/>
    <property type="project" value="UniProtKB-KW"/>
</dbReference>
<dbReference type="InterPro" id="IPR020895">
    <property type="entry name" value="Frataxin_CS"/>
</dbReference>
<evidence type="ECO:0000256" key="11">
    <source>
        <dbReference type="ARBA" id="ARBA00023128"/>
    </source>
</evidence>
<dbReference type="SUPFAM" id="SSF55387">
    <property type="entry name" value="Frataxin/Nqo15-like"/>
    <property type="match status" value="1"/>
</dbReference>
<sequence>MLLTRSVRRSSFSRILSYDLASKIINRCLTQTIDVKYPKSIGYLILHSKKYTNKNNEVKTSSYKLIAYFSSNNSTEFSIAEELTPVQFEKVSDETLDSLTEYFDELIEQATHLSDADVSYGDGVLTIKFGNSYGTYVINRQTPNKQIWLSSPKSGPKRYDFVNGRWIYKHDGKTLHELLNDEIPAIIRDQTNFNKCSFSGKEREAIIKGL</sequence>
<dbReference type="PRINTS" id="PR00904">
    <property type="entry name" value="FRATAXIN"/>
</dbReference>
<dbReference type="PANTHER" id="PTHR16821:SF2">
    <property type="entry name" value="FRATAXIN, MITOCHONDRIAL"/>
    <property type="match status" value="1"/>
</dbReference>
<dbReference type="GO" id="GO:0006783">
    <property type="term" value="P:heme biosynthetic process"/>
    <property type="evidence" value="ECO:0007669"/>
    <property type="project" value="UniProtKB-KW"/>
</dbReference>
<evidence type="ECO:0000256" key="8">
    <source>
        <dbReference type="ARBA" id="ARBA00023002"/>
    </source>
</evidence>
<dbReference type="OrthoDB" id="1897642at2759"/>
<evidence type="ECO:0000256" key="6">
    <source>
        <dbReference type="ARBA" id="ARBA00022496"/>
    </source>
</evidence>
<dbReference type="InterPro" id="IPR017789">
    <property type="entry name" value="Frataxin"/>
</dbReference>
<organism evidence="14 15">
    <name type="scientific">Melipona quadrifasciata</name>
    <dbReference type="NCBI Taxonomy" id="166423"/>
    <lineage>
        <taxon>Eukaryota</taxon>
        <taxon>Metazoa</taxon>
        <taxon>Ecdysozoa</taxon>
        <taxon>Arthropoda</taxon>
        <taxon>Hexapoda</taxon>
        <taxon>Insecta</taxon>
        <taxon>Pterygota</taxon>
        <taxon>Neoptera</taxon>
        <taxon>Endopterygota</taxon>
        <taxon>Hymenoptera</taxon>
        <taxon>Apocrita</taxon>
        <taxon>Aculeata</taxon>
        <taxon>Apoidea</taxon>
        <taxon>Anthophila</taxon>
        <taxon>Apidae</taxon>
        <taxon>Melipona</taxon>
    </lineage>
</organism>
<accession>A0A0N0U5R7</accession>
<dbReference type="AlphaFoldDB" id="A0A0N0U5R7"/>
<keyword evidence="8" id="KW-0560">Oxidoreductase</keyword>
<evidence type="ECO:0000256" key="5">
    <source>
        <dbReference type="ARBA" id="ARBA00022448"/>
    </source>
</evidence>
<evidence type="ECO:0000256" key="3">
    <source>
        <dbReference type="ARBA" id="ARBA00013107"/>
    </source>
</evidence>
<dbReference type="PROSITE" id="PS50810">
    <property type="entry name" value="FRATAXIN_2"/>
    <property type="match status" value="1"/>
</dbReference>
<keyword evidence="9" id="KW-0408">Iron</keyword>
<dbReference type="PANTHER" id="PTHR16821">
    <property type="entry name" value="FRATAXIN"/>
    <property type="match status" value="1"/>
</dbReference>
<dbReference type="EC" id="1.16.3.1" evidence="3"/>
<keyword evidence="10" id="KW-0406">Ion transport</keyword>
<dbReference type="GO" id="GO:0034986">
    <property type="term" value="F:iron chaperone activity"/>
    <property type="evidence" value="ECO:0007669"/>
    <property type="project" value="TreeGrafter"/>
</dbReference>
<keyword evidence="11" id="KW-0496">Mitochondrion</keyword>
<dbReference type="FunFam" id="3.30.920.10:FF:000002">
    <property type="entry name" value="Frataxin, mitochondrial"/>
    <property type="match status" value="1"/>
</dbReference>
<dbReference type="PROSITE" id="PS01344">
    <property type="entry name" value="FRATAXIN_1"/>
    <property type="match status" value="1"/>
</dbReference>
<dbReference type="EMBL" id="KQ435775">
    <property type="protein sequence ID" value="KOX74978.1"/>
    <property type="molecule type" value="Genomic_DNA"/>
</dbReference>
<dbReference type="NCBIfam" id="TIGR03422">
    <property type="entry name" value="mito_frataxin"/>
    <property type="match status" value="1"/>
</dbReference>
<protein>
    <recommendedName>
        <fullName evidence="3">ferroxidase</fullName>
        <ecNumber evidence="3">1.16.3.1</ecNumber>
    </recommendedName>
</protein>
<dbReference type="GO" id="GO:0005739">
    <property type="term" value="C:mitochondrion"/>
    <property type="evidence" value="ECO:0007669"/>
    <property type="project" value="UniProtKB-SubCell"/>
</dbReference>
<keyword evidence="12" id="KW-0350">Heme biosynthesis</keyword>
<keyword evidence="15" id="KW-1185">Reference proteome</keyword>
<name>A0A0N0U5R7_9HYME</name>
<comment type="subcellular location">
    <subcellularLocation>
        <location evidence="1">Mitochondrion</location>
    </subcellularLocation>
</comment>
<dbReference type="InterPro" id="IPR002908">
    <property type="entry name" value="Frataxin/CyaY"/>
</dbReference>
<gene>
    <name evidence="14" type="ORF">WN51_12662</name>
</gene>
<evidence type="ECO:0000256" key="10">
    <source>
        <dbReference type="ARBA" id="ARBA00023065"/>
    </source>
</evidence>